<reference evidence="15 16" key="1">
    <citation type="journal article" date="2018" name="Int. J. Syst. Evol. Microbiol.">
        <title>Rubneribacter badeniensis gen. nov., sp. nov. and Enteroscipio rubneri gen. nov., sp. nov., new members of the Eggerthellaceae isolated from human faeces.</title>
        <authorList>
            <person name="Danylec N."/>
            <person name="Gobl A."/>
            <person name="Stoll D.A."/>
            <person name="Hetzer B."/>
            <person name="Kulling S.E."/>
            <person name="Huch M."/>
        </authorList>
    </citation>
    <scope>NUCLEOTIDE SEQUENCE [LARGE SCALE GENOMIC DNA]</scope>
    <source>
        <strain evidence="15 16">ResAG-85</strain>
    </source>
</reference>
<dbReference type="GO" id="GO:0008177">
    <property type="term" value="F:succinate dehydrogenase (quinone) activity"/>
    <property type="evidence" value="ECO:0007669"/>
    <property type="project" value="UniProtKB-EC"/>
</dbReference>
<evidence type="ECO:0000256" key="1">
    <source>
        <dbReference type="ARBA" id="ARBA00001927"/>
    </source>
</evidence>
<protein>
    <recommendedName>
        <fullName evidence="4">succinate dehydrogenase</fullName>
        <ecNumber evidence="4">1.3.5.1</ecNumber>
    </recommendedName>
</protein>
<dbReference type="Gene3D" id="3.10.20.30">
    <property type="match status" value="1"/>
</dbReference>
<keyword evidence="7" id="KW-0001">2Fe-2S</keyword>
<dbReference type="InterPro" id="IPR025192">
    <property type="entry name" value="Succ_DH/fum_Rdtase_N"/>
</dbReference>
<dbReference type="PANTHER" id="PTHR11921:SF29">
    <property type="entry name" value="SUCCINATE DEHYDROGENASE [UBIQUINONE] IRON-SULFUR SUBUNIT, MITOCHONDRIAL"/>
    <property type="match status" value="1"/>
</dbReference>
<dbReference type="InterPro" id="IPR017900">
    <property type="entry name" value="4Fe4S_Fe_S_CS"/>
</dbReference>
<keyword evidence="8" id="KW-0479">Metal-binding</keyword>
<dbReference type="InterPro" id="IPR009051">
    <property type="entry name" value="Helical_ferredxn"/>
</dbReference>
<dbReference type="PROSITE" id="PS51379">
    <property type="entry name" value="4FE4S_FER_2"/>
    <property type="match status" value="1"/>
</dbReference>
<dbReference type="InterPro" id="IPR017896">
    <property type="entry name" value="4Fe4S_Fe-S-bd"/>
</dbReference>
<evidence type="ECO:0000256" key="5">
    <source>
        <dbReference type="ARBA" id="ARBA00022485"/>
    </source>
</evidence>
<dbReference type="PROSITE" id="PS00198">
    <property type="entry name" value="4FE4S_FER_1"/>
    <property type="match status" value="1"/>
</dbReference>
<dbReference type="EC" id="1.3.5.1" evidence="4"/>
<dbReference type="PANTHER" id="PTHR11921">
    <property type="entry name" value="SUCCINATE DEHYDROGENASE IRON-SULFUR PROTEIN"/>
    <property type="match status" value="1"/>
</dbReference>
<dbReference type="GO" id="GO:0006099">
    <property type="term" value="P:tricarboxylic acid cycle"/>
    <property type="evidence" value="ECO:0007669"/>
    <property type="project" value="UniProtKB-KW"/>
</dbReference>
<evidence type="ECO:0000256" key="6">
    <source>
        <dbReference type="ARBA" id="ARBA00022532"/>
    </source>
</evidence>
<dbReference type="AlphaFoldDB" id="A0A2K2U8L0"/>
<dbReference type="Pfam" id="PF13085">
    <property type="entry name" value="Fer2_3"/>
    <property type="match status" value="1"/>
</dbReference>
<evidence type="ECO:0000256" key="8">
    <source>
        <dbReference type="ARBA" id="ARBA00022723"/>
    </source>
</evidence>
<dbReference type="GO" id="GO:0022904">
    <property type="term" value="P:respiratory electron transport chain"/>
    <property type="evidence" value="ECO:0007669"/>
    <property type="project" value="TreeGrafter"/>
</dbReference>
<comment type="cofactor">
    <cofactor evidence="13">
        <name>[2Fe-2S] cluster</name>
        <dbReference type="ChEBI" id="CHEBI:190135"/>
    </cofactor>
</comment>
<dbReference type="Gene3D" id="1.10.1060.10">
    <property type="entry name" value="Alpha-helical ferredoxin"/>
    <property type="match status" value="1"/>
</dbReference>
<comment type="similarity">
    <text evidence="3">Belongs to the succinate dehydrogenase/fumarate reductase iron-sulfur protein family.</text>
</comment>
<accession>A0A2K2U8L0</accession>
<evidence type="ECO:0000256" key="7">
    <source>
        <dbReference type="ARBA" id="ARBA00022714"/>
    </source>
</evidence>
<dbReference type="GO" id="GO:0051539">
    <property type="term" value="F:4 iron, 4 sulfur cluster binding"/>
    <property type="evidence" value="ECO:0007669"/>
    <property type="project" value="UniProtKB-KW"/>
</dbReference>
<evidence type="ECO:0000256" key="4">
    <source>
        <dbReference type="ARBA" id="ARBA00012792"/>
    </source>
</evidence>
<proteinExistence type="inferred from homology"/>
<dbReference type="GO" id="GO:0051537">
    <property type="term" value="F:2 iron, 2 sulfur cluster binding"/>
    <property type="evidence" value="ECO:0007669"/>
    <property type="project" value="UniProtKB-KW"/>
</dbReference>
<dbReference type="GO" id="GO:0046872">
    <property type="term" value="F:metal ion binding"/>
    <property type="evidence" value="ECO:0007669"/>
    <property type="project" value="UniProtKB-KW"/>
</dbReference>
<keyword evidence="10" id="KW-0408">Iron</keyword>
<dbReference type="SUPFAM" id="SSF46548">
    <property type="entry name" value="alpha-helical ferredoxin"/>
    <property type="match status" value="1"/>
</dbReference>
<dbReference type="PROSITE" id="PS00197">
    <property type="entry name" value="2FE2S_FER_1"/>
    <property type="match status" value="1"/>
</dbReference>
<dbReference type="InterPro" id="IPR004489">
    <property type="entry name" value="Succ_DH/fum_Rdtase_Fe-S"/>
</dbReference>
<dbReference type="InterPro" id="IPR012675">
    <property type="entry name" value="Beta-grasp_dom_sf"/>
</dbReference>
<keyword evidence="12" id="KW-0003">3Fe-4S</keyword>
<dbReference type="NCBIfam" id="TIGR00384">
    <property type="entry name" value="dhsB"/>
    <property type="match status" value="1"/>
</dbReference>
<sequence length="315" mass="35641">METITFNIKRFDGERTWNQEYRLPRETSTLLGCLTKIREEQDPTLNFTSNCRAAICGSCAVQVNGSAFLACETQLDALLDTYQTTTLYLEPLNHFPVVRDLVVDFAPVEKGMRKVDAWLCPSKERRDHLQSEADFHKIAKPADCILCGVCVSECRELAYDDGTYLPPAMMNKAYRFERDSRDGERGKRVLAALKNNLWKCIHCEQCSSKCPKKIPVADEVSYLRRRAIALGETKSEGARHAFSFYDDVRATGLLNETMLALRTEGLGKTVANRMPFAIRMVAAGKMNPLHAPKPVPGIESVRKLYEFSQKMEKEV</sequence>
<dbReference type="GO" id="GO:0009055">
    <property type="term" value="F:electron transfer activity"/>
    <property type="evidence" value="ECO:0007669"/>
    <property type="project" value="InterPro"/>
</dbReference>
<keyword evidence="16" id="KW-1185">Reference proteome</keyword>
<dbReference type="EMBL" id="PPEL01000001">
    <property type="protein sequence ID" value="PNV66661.1"/>
    <property type="molecule type" value="Genomic_DNA"/>
</dbReference>
<keyword evidence="11" id="KW-0411">Iron-sulfur</keyword>
<dbReference type="InterPro" id="IPR050573">
    <property type="entry name" value="SDH/FRD_Iron-Sulfur"/>
</dbReference>
<evidence type="ECO:0000256" key="12">
    <source>
        <dbReference type="ARBA" id="ARBA00023291"/>
    </source>
</evidence>
<dbReference type="SUPFAM" id="SSF54292">
    <property type="entry name" value="2Fe-2S ferredoxin-like"/>
    <property type="match status" value="1"/>
</dbReference>
<evidence type="ECO:0000256" key="2">
    <source>
        <dbReference type="ARBA" id="ARBA00001966"/>
    </source>
</evidence>
<gene>
    <name evidence="15" type="ORF">C2L80_00610</name>
</gene>
<feature type="domain" description="4Fe-4S ferredoxin-type" evidence="14">
    <location>
        <begin position="191"/>
        <end position="220"/>
    </location>
</feature>
<comment type="caution">
    <text evidence="15">The sequence shown here is derived from an EMBL/GenBank/DDBJ whole genome shotgun (WGS) entry which is preliminary data.</text>
</comment>
<evidence type="ECO:0000313" key="16">
    <source>
        <dbReference type="Proteomes" id="UP000236488"/>
    </source>
</evidence>
<evidence type="ECO:0000259" key="14">
    <source>
        <dbReference type="PROSITE" id="PS51379"/>
    </source>
</evidence>
<evidence type="ECO:0000256" key="9">
    <source>
        <dbReference type="ARBA" id="ARBA00023002"/>
    </source>
</evidence>
<keyword evidence="5" id="KW-0004">4Fe-4S</keyword>
<dbReference type="InterPro" id="IPR036010">
    <property type="entry name" value="2Fe-2S_ferredoxin-like_sf"/>
</dbReference>
<organism evidence="15 16">
    <name type="scientific">Rubneribacter badeniensis</name>
    <dbReference type="NCBI Taxonomy" id="2070688"/>
    <lineage>
        <taxon>Bacteria</taxon>
        <taxon>Bacillati</taxon>
        <taxon>Actinomycetota</taxon>
        <taxon>Coriobacteriia</taxon>
        <taxon>Eggerthellales</taxon>
        <taxon>Eggerthellaceae</taxon>
        <taxon>Rubneribacter</taxon>
    </lineage>
</organism>
<evidence type="ECO:0000313" key="15">
    <source>
        <dbReference type="EMBL" id="PNV66661.1"/>
    </source>
</evidence>
<name>A0A2K2U8L0_9ACTN</name>
<evidence type="ECO:0000256" key="10">
    <source>
        <dbReference type="ARBA" id="ARBA00023004"/>
    </source>
</evidence>
<comment type="cofactor">
    <cofactor evidence="1">
        <name>[3Fe-4S] cluster</name>
        <dbReference type="ChEBI" id="CHEBI:21137"/>
    </cofactor>
</comment>
<dbReference type="RefSeq" id="WP_103262389.1">
    <property type="nucleotide sequence ID" value="NZ_PPEL01000001.1"/>
</dbReference>
<comment type="cofactor">
    <cofactor evidence="2">
        <name>[4Fe-4S] cluster</name>
        <dbReference type="ChEBI" id="CHEBI:49883"/>
    </cofactor>
</comment>
<evidence type="ECO:0000256" key="3">
    <source>
        <dbReference type="ARBA" id="ARBA00009433"/>
    </source>
</evidence>
<keyword evidence="9" id="KW-0560">Oxidoreductase</keyword>
<dbReference type="GO" id="GO:0051538">
    <property type="term" value="F:3 iron, 4 sulfur cluster binding"/>
    <property type="evidence" value="ECO:0007669"/>
    <property type="project" value="UniProtKB-KW"/>
</dbReference>
<evidence type="ECO:0000256" key="13">
    <source>
        <dbReference type="ARBA" id="ARBA00034078"/>
    </source>
</evidence>
<dbReference type="InterPro" id="IPR006058">
    <property type="entry name" value="2Fe2S_fd_BS"/>
</dbReference>
<keyword evidence="6" id="KW-0816">Tricarboxylic acid cycle</keyword>
<dbReference type="Pfam" id="PF13183">
    <property type="entry name" value="Fer4_8"/>
    <property type="match status" value="1"/>
</dbReference>
<evidence type="ECO:0000256" key="11">
    <source>
        <dbReference type="ARBA" id="ARBA00023014"/>
    </source>
</evidence>
<dbReference type="Proteomes" id="UP000236488">
    <property type="component" value="Unassembled WGS sequence"/>
</dbReference>